<feature type="compositionally biased region" description="Basic and acidic residues" evidence="1">
    <location>
        <begin position="48"/>
        <end position="64"/>
    </location>
</feature>
<evidence type="ECO:0000313" key="3">
    <source>
        <dbReference type="Proteomes" id="UP000193648"/>
    </source>
</evidence>
<organism evidence="2 3">
    <name type="scientific">Lobosporangium transversale</name>
    <dbReference type="NCBI Taxonomy" id="64571"/>
    <lineage>
        <taxon>Eukaryota</taxon>
        <taxon>Fungi</taxon>
        <taxon>Fungi incertae sedis</taxon>
        <taxon>Mucoromycota</taxon>
        <taxon>Mortierellomycotina</taxon>
        <taxon>Mortierellomycetes</taxon>
        <taxon>Mortierellales</taxon>
        <taxon>Mortierellaceae</taxon>
        <taxon>Lobosporangium</taxon>
    </lineage>
</organism>
<feature type="region of interest" description="Disordered" evidence="1">
    <location>
        <begin position="1"/>
        <end position="71"/>
    </location>
</feature>
<comment type="caution">
    <text evidence="2">The sequence shown here is derived from an EMBL/GenBank/DDBJ whole genome shotgun (WGS) entry which is preliminary data.</text>
</comment>
<dbReference type="GeneID" id="33570665"/>
<evidence type="ECO:0000256" key="1">
    <source>
        <dbReference type="SAM" id="MobiDB-lite"/>
    </source>
</evidence>
<dbReference type="EMBL" id="MCFF01000020">
    <property type="protein sequence ID" value="ORZ14859.1"/>
    <property type="molecule type" value="Genomic_DNA"/>
</dbReference>
<sequence>MSSNRNTTGSHQQGGHKGGDNPMTSEDASRIQSAADRNPKSATATTGFKERAMSTAAKNEESGKKPLRVVI</sequence>
<dbReference type="InParanoid" id="A0A1Y2GP04"/>
<gene>
    <name evidence="2" type="ORF">BCR41DRAFT_396589</name>
</gene>
<accession>A0A1Y2GP04</accession>
<protein>
    <submittedName>
        <fullName evidence="2">Uncharacterized protein</fullName>
    </submittedName>
</protein>
<dbReference type="AlphaFoldDB" id="A0A1Y2GP04"/>
<name>A0A1Y2GP04_9FUNG</name>
<feature type="compositionally biased region" description="Polar residues" evidence="1">
    <location>
        <begin position="22"/>
        <end position="32"/>
    </location>
</feature>
<feature type="compositionally biased region" description="Polar residues" evidence="1">
    <location>
        <begin position="1"/>
        <end position="13"/>
    </location>
</feature>
<dbReference type="RefSeq" id="XP_021880991.1">
    <property type="nucleotide sequence ID" value="XM_022028822.1"/>
</dbReference>
<dbReference type="Proteomes" id="UP000193648">
    <property type="component" value="Unassembled WGS sequence"/>
</dbReference>
<keyword evidence="3" id="KW-1185">Reference proteome</keyword>
<dbReference type="OrthoDB" id="2426553at2759"/>
<reference evidence="2 3" key="1">
    <citation type="submission" date="2016-07" db="EMBL/GenBank/DDBJ databases">
        <title>Pervasive Adenine N6-methylation of Active Genes in Fungi.</title>
        <authorList>
            <consortium name="DOE Joint Genome Institute"/>
            <person name="Mondo S.J."/>
            <person name="Dannebaum R.O."/>
            <person name="Kuo R.C."/>
            <person name="Labutti K."/>
            <person name="Haridas S."/>
            <person name="Kuo A."/>
            <person name="Salamov A."/>
            <person name="Ahrendt S.R."/>
            <person name="Lipzen A."/>
            <person name="Sullivan W."/>
            <person name="Andreopoulos W.B."/>
            <person name="Clum A."/>
            <person name="Lindquist E."/>
            <person name="Daum C."/>
            <person name="Ramamoorthy G.K."/>
            <person name="Gryganskyi A."/>
            <person name="Culley D."/>
            <person name="Magnuson J.K."/>
            <person name="James T.Y."/>
            <person name="O'Malley M.A."/>
            <person name="Stajich J.E."/>
            <person name="Spatafora J.W."/>
            <person name="Visel A."/>
            <person name="Grigoriev I.V."/>
        </authorList>
    </citation>
    <scope>NUCLEOTIDE SEQUENCE [LARGE SCALE GENOMIC DNA]</scope>
    <source>
        <strain evidence="2 3">NRRL 3116</strain>
    </source>
</reference>
<evidence type="ECO:0000313" key="2">
    <source>
        <dbReference type="EMBL" id="ORZ14859.1"/>
    </source>
</evidence>
<proteinExistence type="predicted"/>